<dbReference type="EMBL" id="MK500327">
    <property type="protein sequence ID" value="QBK85676.1"/>
    <property type="molecule type" value="Genomic_DNA"/>
</dbReference>
<gene>
    <name evidence="1" type="ORF">LCMAC101_02710</name>
</gene>
<evidence type="ECO:0000313" key="1">
    <source>
        <dbReference type="EMBL" id="QBK85676.1"/>
    </source>
</evidence>
<proteinExistence type="predicted"/>
<accession>A0A481YT59</accession>
<reference evidence="1" key="1">
    <citation type="journal article" date="2019" name="MBio">
        <title>Virus Genomes from Deep Sea Sediments Expand the Ocean Megavirome and Support Independent Origins of Viral Gigantism.</title>
        <authorList>
            <person name="Backstrom D."/>
            <person name="Yutin N."/>
            <person name="Jorgensen S.L."/>
            <person name="Dharamshi J."/>
            <person name="Homa F."/>
            <person name="Zaremba-Niedwiedzka K."/>
            <person name="Spang A."/>
            <person name="Wolf Y.I."/>
            <person name="Koonin E.V."/>
            <person name="Ettema T.J."/>
        </authorList>
    </citation>
    <scope>NUCLEOTIDE SEQUENCE</scope>
</reference>
<sequence length="154" mass="18027">MVLPNIKKMGGSKGICKFMKNNNYSKEKIANVVRVITMVELHQKYYPGYEKMTGHNWPLTSHSKKYFINDNVINQYTRLDDLLSAWLPEAGYSSYKFIDMMCELSSYLKWVHDLEECIKQFRGCCCFPELSTNDFAKLGEKELKCKLWLDISLL</sequence>
<name>A0A481YT59_9VIRU</name>
<protein>
    <submittedName>
        <fullName evidence="1">Uncharacterized protein</fullName>
    </submittedName>
</protein>
<organism evidence="1">
    <name type="scientific">Marseillevirus LCMAC101</name>
    <dbReference type="NCBI Taxonomy" id="2506602"/>
    <lineage>
        <taxon>Viruses</taxon>
        <taxon>Varidnaviria</taxon>
        <taxon>Bamfordvirae</taxon>
        <taxon>Nucleocytoviricota</taxon>
        <taxon>Megaviricetes</taxon>
        <taxon>Pimascovirales</taxon>
        <taxon>Pimascovirales incertae sedis</taxon>
        <taxon>Marseilleviridae</taxon>
    </lineage>
</organism>